<organism evidence="1 2">
    <name type="scientific">Siminovitchia acidinfaciens</name>
    <dbReference type="NCBI Taxonomy" id="2321395"/>
    <lineage>
        <taxon>Bacteria</taxon>
        <taxon>Bacillati</taxon>
        <taxon>Bacillota</taxon>
        <taxon>Bacilli</taxon>
        <taxon>Bacillales</taxon>
        <taxon>Bacillaceae</taxon>
        <taxon>Siminovitchia</taxon>
    </lineage>
</organism>
<gene>
    <name evidence="1" type="ORF">D4T97_009895</name>
</gene>
<dbReference type="Pfam" id="PF14035">
    <property type="entry name" value="YlzJ"/>
    <property type="match status" value="1"/>
</dbReference>
<proteinExistence type="predicted"/>
<dbReference type="EMBL" id="QYTV02000003">
    <property type="protein sequence ID" value="RST75535.1"/>
    <property type="molecule type" value="Genomic_DNA"/>
</dbReference>
<dbReference type="OrthoDB" id="1683573at2"/>
<dbReference type="AlphaFoldDB" id="A0A429Y2R8"/>
<comment type="caution">
    <text evidence="1">The sequence shown here is derived from an EMBL/GenBank/DDBJ whole genome shotgun (WGS) entry which is preliminary data.</text>
</comment>
<keyword evidence="2" id="KW-1185">Reference proteome</keyword>
<protein>
    <submittedName>
        <fullName evidence="1">Ribonuclease</fullName>
    </submittedName>
</protein>
<name>A0A429Y2R8_9BACI</name>
<sequence length="74" mass="8409">MIIHSIVPQEHIFPANQEVFSNQTECTWNNVPMLVEKEGSKCRVIRIMSSNPADYLNGNIQPGSYVNINEINFS</sequence>
<dbReference type="Proteomes" id="UP000287156">
    <property type="component" value="Unassembled WGS sequence"/>
</dbReference>
<evidence type="ECO:0000313" key="1">
    <source>
        <dbReference type="EMBL" id="RST75535.1"/>
    </source>
</evidence>
<dbReference type="InterPro" id="IPR025619">
    <property type="entry name" value="YlzJ"/>
</dbReference>
<accession>A0A429Y2R8</accession>
<reference evidence="1" key="1">
    <citation type="submission" date="2018-12" db="EMBL/GenBank/DDBJ databases">
        <authorList>
            <person name="Sun L."/>
            <person name="Chen Z."/>
        </authorList>
    </citation>
    <scope>NUCLEOTIDE SEQUENCE [LARGE SCALE GENOMIC DNA]</scope>
    <source>
        <strain evidence="1">3-2-2</strain>
    </source>
</reference>
<dbReference type="RefSeq" id="WP_126050148.1">
    <property type="nucleotide sequence ID" value="NZ_QYTV02000003.1"/>
</dbReference>
<evidence type="ECO:0000313" key="2">
    <source>
        <dbReference type="Proteomes" id="UP000287156"/>
    </source>
</evidence>